<proteinExistence type="inferred from homology"/>
<dbReference type="GO" id="GO:0003677">
    <property type="term" value="F:DNA binding"/>
    <property type="evidence" value="ECO:0007669"/>
    <property type="project" value="UniProtKB-UniRule"/>
</dbReference>
<dbReference type="InterPro" id="IPR007637">
    <property type="entry name" value="Restrct_endonuc_II_DpnII-like"/>
</dbReference>
<dbReference type="PIRSF" id="PIRSF016080">
    <property type="entry name" value="Restrict_endonuc_II_DpmII"/>
    <property type="match status" value="1"/>
</dbReference>
<name>A0A553IH16_ACHLA</name>
<comment type="catalytic activity">
    <reaction evidence="1">
        <text>Endonucleolytic cleavage of DNA to give specific double-stranded fragments with terminal 5'-phosphates.</text>
        <dbReference type="EC" id="3.1.21.4"/>
    </reaction>
</comment>
<dbReference type="EC" id="3.1.21.4" evidence="1"/>
<keyword evidence="1" id="KW-0680">Restriction system</keyword>
<keyword evidence="1" id="KW-0378">Hydrolase</keyword>
<dbReference type="SUPFAM" id="SSF52980">
    <property type="entry name" value="Restriction endonuclease-like"/>
    <property type="match status" value="1"/>
</dbReference>
<comment type="caution">
    <text evidence="3">The sequence shown here is derived from an EMBL/GenBank/DDBJ whole genome shotgun (WGS) entry which is preliminary data.</text>
</comment>
<dbReference type="EMBL" id="VKID01000001">
    <property type="protein sequence ID" value="TRX99493.1"/>
    <property type="molecule type" value="Genomic_DNA"/>
</dbReference>
<dbReference type="InterPro" id="IPR021191">
    <property type="entry name" value="Restrct_endonuc_II_DpnII"/>
</dbReference>
<evidence type="ECO:0000313" key="3">
    <source>
        <dbReference type="EMBL" id="TRX99493.1"/>
    </source>
</evidence>
<dbReference type="InterPro" id="IPR011335">
    <property type="entry name" value="Restrct_endonuc-II-like"/>
</dbReference>
<dbReference type="GO" id="GO:0009307">
    <property type="term" value="P:DNA restriction-modification system"/>
    <property type="evidence" value="ECO:0007669"/>
    <property type="project" value="UniProtKB-UniRule"/>
</dbReference>
<evidence type="ECO:0000256" key="1">
    <source>
        <dbReference type="PIRNR" id="PIRNR016080"/>
    </source>
</evidence>
<dbReference type="GO" id="GO:0009036">
    <property type="term" value="F:type II site-specific deoxyribonuclease activity"/>
    <property type="evidence" value="ECO:0007669"/>
    <property type="project" value="UniProtKB-UniRule"/>
</dbReference>
<dbReference type="RefSeq" id="WP_012243023.1">
    <property type="nucleotide sequence ID" value="NZ_JACAOE010000001.1"/>
</dbReference>
<keyword evidence="1" id="KW-0540">Nuclease</keyword>
<comment type="similarity">
    <text evidence="1">Belongs to the DpnII type II restriction endonuclease family.</text>
</comment>
<comment type="function">
    <text evidence="1">A P subtype restriction enzyme that recognizes the double-stranded unmethylated sequence 5'-GATC-3'.</text>
</comment>
<evidence type="ECO:0000313" key="4">
    <source>
        <dbReference type="Proteomes" id="UP000315938"/>
    </source>
</evidence>
<dbReference type="Proteomes" id="UP000315938">
    <property type="component" value="Unassembled WGS sequence"/>
</dbReference>
<keyword evidence="1 3" id="KW-0255">Endonuclease</keyword>
<dbReference type="GeneID" id="41339225"/>
<dbReference type="Pfam" id="PF04556">
    <property type="entry name" value="DpnII"/>
    <property type="match status" value="1"/>
</dbReference>
<dbReference type="AlphaFoldDB" id="A0A553IH16"/>
<gene>
    <name evidence="3" type="ORF">FNV44_00190</name>
</gene>
<reference evidence="3 4" key="1">
    <citation type="submission" date="2019-07" db="EMBL/GenBank/DDBJ databases">
        <title>Genome sequence of Acholeplasma laidlawii strain with increased resistance to erythromycin.</title>
        <authorList>
            <person name="Medvedeva E.S."/>
            <person name="Baranova N.B."/>
            <person name="Siniagina M.N."/>
            <person name="Mouzykantov A."/>
            <person name="Chernova O.A."/>
            <person name="Chernov V.M."/>
        </authorList>
    </citation>
    <scope>NUCLEOTIDE SEQUENCE [LARGE SCALE GENOMIC DNA]</scope>
    <source>
        <strain evidence="3 4">PG8REry</strain>
    </source>
</reference>
<protein>
    <recommendedName>
        <fullName evidence="1">Type-2 restriction enzyme</fullName>
        <ecNumber evidence="1">3.1.21.4</ecNumber>
    </recommendedName>
</protein>
<evidence type="ECO:0000259" key="2">
    <source>
        <dbReference type="Pfam" id="PF04556"/>
    </source>
</evidence>
<accession>A0A553IH16</accession>
<dbReference type="OMA" id="NFYPLHS"/>
<organism evidence="3 4">
    <name type="scientific">Acholeplasma laidlawii</name>
    <dbReference type="NCBI Taxonomy" id="2148"/>
    <lineage>
        <taxon>Bacteria</taxon>
        <taxon>Bacillati</taxon>
        <taxon>Mycoplasmatota</taxon>
        <taxon>Mollicutes</taxon>
        <taxon>Acholeplasmatales</taxon>
        <taxon>Acholeplasmataceae</taxon>
        <taxon>Acholeplasma</taxon>
    </lineage>
</organism>
<sequence>MKRSFDDIIESIKEGLSTYDYFVDFKKVFSIVEHIELKLNTLNYLIGKDNFDEAFKVLLEEHPNIITVIPVLLAVRENNIQVLDEVMKSYNFNYYDPNVNYIEFIRKTGLIDLFYDKRIKNLVDYVTGVEVGLDTNSRKNRSGKMMSQIVLKNLKDIPSIDILEEANTSKIYKEFGVDISNTLKDTKSNKRFDFVIKDKMGHIYLIETNYYGTSGSKLNETSRSYAKLAKDIKEIDNVSFVWITDGKGWLSTKKNLEEAYNDIEHLYTLYDLEHKVLHKLFNT</sequence>
<feature type="domain" description="Restriction endonuclease type II DpnII-like" evidence="2">
    <location>
        <begin position="5"/>
        <end position="278"/>
    </location>
</feature>